<evidence type="ECO:0000256" key="1">
    <source>
        <dbReference type="SAM" id="MobiDB-lite"/>
    </source>
</evidence>
<evidence type="ECO:0000313" key="2">
    <source>
        <dbReference type="EMBL" id="KAK4088039.1"/>
    </source>
</evidence>
<accession>A0ABR0BVG1</accession>
<dbReference type="Proteomes" id="UP001287286">
    <property type="component" value="Unassembled WGS sequence"/>
</dbReference>
<reference evidence="2 3" key="1">
    <citation type="journal article" date="2024" name="Microbiol. Resour. Announc.">
        <title>Genome annotations for the ascomycete fungi Trichoderma harzianum, Trichoderma aggressivum, and Purpureocillium lilacinum.</title>
        <authorList>
            <person name="Beijen E.P.W."/>
            <person name="Ohm R.A."/>
        </authorList>
    </citation>
    <scope>NUCLEOTIDE SEQUENCE [LARGE SCALE GENOMIC DNA]</scope>
    <source>
        <strain evidence="2 3">CBS 150709</strain>
    </source>
</reference>
<dbReference type="EMBL" id="JAWRVI010000027">
    <property type="protein sequence ID" value="KAK4088039.1"/>
    <property type="molecule type" value="Genomic_DNA"/>
</dbReference>
<organism evidence="2 3">
    <name type="scientific">Purpureocillium lilacinum</name>
    <name type="common">Paecilomyces lilacinus</name>
    <dbReference type="NCBI Taxonomy" id="33203"/>
    <lineage>
        <taxon>Eukaryota</taxon>
        <taxon>Fungi</taxon>
        <taxon>Dikarya</taxon>
        <taxon>Ascomycota</taxon>
        <taxon>Pezizomycotina</taxon>
        <taxon>Sordariomycetes</taxon>
        <taxon>Hypocreomycetidae</taxon>
        <taxon>Hypocreales</taxon>
        <taxon>Ophiocordycipitaceae</taxon>
        <taxon>Purpureocillium</taxon>
    </lineage>
</organism>
<protein>
    <submittedName>
        <fullName evidence="2">Uncharacterized protein</fullName>
    </submittedName>
</protein>
<proteinExistence type="predicted"/>
<sequence length="314" mass="33152">MSYTDFDHLPLGRRGGAAGHVTSARPAAAAGGPPAWPGLPFLNVQSDDDGAPPNTRLSLPANSDSTVPLPSTDAGAMAQGRFGGEGSWCTYVCPPFPGMEGAQKVRARRTTPPVCVLAAHRGRTAAVGGSMALASFFFSLALFLSRAFPFGPLLVASPLRNQGQQRRTGAALGRRRRGGHATCGRGWWWCREARAGTGKGKKGSRTKRAFSAPAFAIGARKVFVEIEERTFGHNLAWKDPFVLEVTALRPPLLAVALYSQCAGPYMDAIGTELSIETTRAQDRAGRVRGARVAARPGVGCPPTALPIRVGTGRH</sequence>
<name>A0ABR0BVG1_PURLI</name>
<feature type="region of interest" description="Disordered" evidence="1">
    <location>
        <begin position="17"/>
        <end position="67"/>
    </location>
</feature>
<evidence type="ECO:0000313" key="3">
    <source>
        <dbReference type="Proteomes" id="UP001287286"/>
    </source>
</evidence>
<keyword evidence="3" id="KW-1185">Reference proteome</keyword>
<feature type="compositionally biased region" description="Polar residues" evidence="1">
    <location>
        <begin position="55"/>
        <end position="67"/>
    </location>
</feature>
<comment type="caution">
    <text evidence="2">The sequence shown here is derived from an EMBL/GenBank/DDBJ whole genome shotgun (WGS) entry which is preliminary data.</text>
</comment>
<gene>
    <name evidence="2" type="ORF">Purlil1_7518</name>
</gene>